<proteinExistence type="predicted"/>
<dbReference type="Pfam" id="PF00010">
    <property type="entry name" value="HLH"/>
    <property type="match status" value="1"/>
</dbReference>
<evidence type="ECO:0000313" key="8">
    <source>
        <dbReference type="Proteomes" id="UP000593567"/>
    </source>
</evidence>
<dbReference type="GO" id="GO:0034751">
    <property type="term" value="C:aryl hydrocarbon receptor complex"/>
    <property type="evidence" value="ECO:0007669"/>
    <property type="project" value="TreeGrafter"/>
</dbReference>
<name>A0A7J7KJP8_BUGNE</name>
<dbReference type="InterPro" id="IPR011598">
    <property type="entry name" value="bHLH_dom"/>
</dbReference>
<dbReference type="OrthoDB" id="7788762at2759"/>
<dbReference type="GO" id="GO:0005634">
    <property type="term" value="C:nucleus"/>
    <property type="evidence" value="ECO:0007669"/>
    <property type="project" value="UniProtKB-SubCell"/>
</dbReference>
<dbReference type="InterPro" id="IPR036638">
    <property type="entry name" value="HLH_DNA-bd_sf"/>
</dbReference>
<comment type="caution">
    <text evidence="7">The sequence shown here is derived from an EMBL/GenBank/DDBJ whole genome shotgun (WGS) entry which is preliminary data.</text>
</comment>
<feature type="domain" description="BHLH" evidence="6">
    <location>
        <begin position="23"/>
        <end position="76"/>
    </location>
</feature>
<evidence type="ECO:0000259" key="6">
    <source>
        <dbReference type="PROSITE" id="PS50888"/>
    </source>
</evidence>
<keyword evidence="2" id="KW-0805">Transcription regulation</keyword>
<gene>
    <name evidence="7" type="ORF">EB796_002734</name>
</gene>
<evidence type="ECO:0000256" key="2">
    <source>
        <dbReference type="ARBA" id="ARBA00023015"/>
    </source>
</evidence>
<dbReference type="SMART" id="SM00353">
    <property type="entry name" value="HLH"/>
    <property type="match status" value="1"/>
</dbReference>
<sequence>MAVILPIAFCNKKINTYRVSQPLFDPAKSNPSKRHREKLNGELESLANLLPFEESVIVKLDKLSVLRLVVSYLRAKSYYRGESFLYSMLR</sequence>
<dbReference type="GO" id="GO:0006805">
    <property type="term" value="P:xenobiotic metabolic process"/>
    <property type="evidence" value="ECO:0007669"/>
    <property type="project" value="InterPro"/>
</dbReference>
<keyword evidence="3" id="KW-0238">DNA-binding</keyword>
<dbReference type="InterPro" id="IPR039091">
    <property type="entry name" value="AHR/AHRR"/>
</dbReference>
<accession>A0A7J7KJP8</accession>
<dbReference type="Gene3D" id="4.10.280.10">
    <property type="entry name" value="Helix-loop-helix DNA-binding domain"/>
    <property type="match status" value="1"/>
</dbReference>
<evidence type="ECO:0000256" key="4">
    <source>
        <dbReference type="ARBA" id="ARBA00023163"/>
    </source>
</evidence>
<dbReference type="PANTHER" id="PTHR10649:SF12">
    <property type="entry name" value="SPINELESS, ISOFORM C"/>
    <property type="match status" value="1"/>
</dbReference>
<dbReference type="EMBL" id="VXIV02000324">
    <property type="protein sequence ID" value="KAF6038950.1"/>
    <property type="molecule type" value="Genomic_DNA"/>
</dbReference>
<organism evidence="7 8">
    <name type="scientific">Bugula neritina</name>
    <name type="common">Brown bryozoan</name>
    <name type="synonym">Sertularia neritina</name>
    <dbReference type="NCBI Taxonomy" id="10212"/>
    <lineage>
        <taxon>Eukaryota</taxon>
        <taxon>Metazoa</taxon>
        <taxon>Spiralia</taxon>
        <taxon>Lophotrochozoa</taxon>
        <taxon>Bryozoa</taxon>
        <taxon>Gymnolaemata</taxon>
        <taxon>Cheilostomatida</taxon>
        <taxon>Flustrina</taxon>
        <taxon>Buguloidea</taxon>
        <taxon>Bugulidae</taxon>
        <taxon>Bugula</taxon>
    </lineage>
</organism>
<dbReference type="PROSITE" id="PS50888">
    <property type="entry name" value="BHLH"/>
    <property type="match status" value="1"/>
</dbReference>
<protein>
    <recommendedName>
        <fullName evidence="6">BHLH domain-containing protein</fullName>
    </recommendedName>
</protein>
<keyword evidence="8" id="KW-1185">Reference proteome</keyword>
<evidence type="ECO:0000256" key="3">
    <source>
        <dbReference type="ARBA" id="ARBA00023125"/>
    </source>
</evidence>
<dbReference type="SUPFAM" id="SSF47459">
    <property type="entry name" value="HLH, helix-loop-helix DNA-binding domain"/>
    <property type="match status" value="1"/>
</dbReference>
<dbReference type="GO" id="GO:0000976">
    <property type="term" value="F:transcription cis-regulatory region binding"/>
    <property type="evidence" value="ECO:0007669"/>
    <property type="project" value="TreeGrafter"/>
</dbReference>
<evidence type="ECO:0000313" key="7">
    <source>
        <dbReference type="EMBL" id="KAF6038950.1"/>
    </source>
</evidence>
<evidence type="ECO:0000256" key="5">
    <source>
        <dbReference type="ARBA" id="ARBA00023242"/>
    </source>
</evidence>
<dbReference type="PANTHER" id="PTHR10649">
    <property type="entry name" value="ARYL HYDROCARBON RECEPTOR"/>
    <property type="match status" value="1"/>
</dbReference>
<dbReference type="AlphaFoldDB" id="A0A7J7KJP8"/>
<keyword evidence="4" id="KW-0804">Transcription</keyword>
<keyword evidence="5" id="KW-0539">Nucleus</keyword>
<dbReference type="Proteomes" id="UP000593567">
    <property type="component" value="Unassembled WGS sequence"/>
</dbReference>
<dbReference type="GO" id="GO:0004879">
    <property type="term" value="F:nuclear receptor activity"/>
    <property type="evidence" value="ECO:0007669"/>
    <property type="project" value="TreeGrafter"/>
</dbReference>
<comment type="subcellular location">
    <subcellularLocation>
        <location evidence="1">Nucleus</location>
    </subcellularLocation>
</comment>
<evidence type="ECO:0000256" key="1">
    <source>
        <dbReference type="ARBA" id="ARBA00004123"/>
    </source>
</evidence>
<reference evidence="7" key="1">
    <citation type="submission" date="2020-06" db="EMBL/GenBank/DDBJ databases">
        <title>Draft genome of Bugula neritina, a colonial animal packing powerful symbionts and potential medicines.</title>
        <authorList>
            <person name="Rayko M."/>
        </authorList>
    </citation>
    <scope>NUCLEOTIDE SEQUENCE [LARGE SCALE GENOMIC DNA]</scope>
    <source>
        <strain evidence="7">Kwan_BN1</strain>
    </source>
</reference>
<dbReference type="GO" id="GO:0046983">
    <property type="term" value="F:protein dimerization activity"/>
    <property type="evidence" value="ECO:0007669"/>
    <property type="project" value="InterPro"/>
</dbReference>